<evidence type="ECO:0008006" key="3">
    <source>
        <dbReference type="Google" id="ProtNLM"/>
    </source>
</evidence>
<accession>A0A2A4X1V9</accession>
<name>A0A2A4X1V9_UNCAE</name>
<reference evidence="2" key="1">
    <citation type="submission" date="2017-08" db="EMBL/GenBank/DDBJ databases">
        <title>A dynamic microbial community with high functional redundancy inhabits the cold, oxic subseafloor aquifer.</title>
        <authorList>
            <person name="Tully B.J."/>
            <person name="Wheat C.G."/>
            <person name="Glazer B.T."/>
            <person name="Huber J.A."/>
        </authorList>
    </citation>
    <scope>NUCLEOTIDE SEQUENCE [LARGE SCALE GENOMIC DNA]</scope>
</reference>
<organism evidence="1 2">
    <name type="scientific">Aerophobetes bacterium</name>
    <dbReference type="NCBI Taxonomy" id="2030807"/>
    <lineage>
        <taxon>Bacteria</taxon>
        <taxon>Candidatus Aerophobota</taxon>
    </lineage>
</organism>
<proteinExistence type="predicted"/>
<comment type="caution">
    <text evidence="1">The sequence shown here is derived from an EMBL/GenBank/DDBJ whole genome shotgun (WGS) entry which is preliminary data.</text>
</comment>
<dbReference type="SUPFAM" id="SSF82185">
    <property type="entry name" value="Histone H3 K4-specific methyltransferase SET7/9 N-terminal domain"/>
    <property type="match status" value="2"/>
</dbReference>
<dbReference type="AlphaFoldDB" id="A0A2A4X1V9"/>
<gene>
    <name evidence="1" type="ORF">COB21_04945</name>
</gene>
<evidence type="ECO:0000313" key="1">
    <source>
        <dbReference type="EMBL" id="PCI76059.1"/>
    </source>
</evidence>
<evidence type="ECO:0000313" key="2">
    <source>
        <dbReference type="Proteomes" id="UP000218775"/>
    </source>
</evidence>
<protein>
    <recommendedName>
        <fullName evidence="3">Toxin-antitoxin system YwqK family antitoxin</fullName>
    </recommendedName>
</protein>
<dbReference type="Proteomes" id="UP000218775">
    <property type="component" value="Unassembled WGS sequence"/>
</dbReference>
<dbReference type="EMBL" id="NVUK01000035">
    <property type="protein sequence ID" value="PCI76059.1"/>
    <property type="molecule type" value="Genomic_DNA"/>
</dbReference>
<sequence>MESKYILGEGKLSILDEELGIEIEENFSPKTVEHNAYSIPKKSGAIYWEKRDGENNLLFSSSALDEKFHGLTTFYFSQGKLASKSWYYQGQRIGKCEKYYPQGNLYSLEYWSAKHEKMLFKSWYASGQSKTKIPYERGLAEGKVELYWENGNKKRVCMCSKGLKSGREQIFSEEGVLKEDCIFEKGTLVKVEKSVLEGINV</sequence>
<dbReference type="Gene3D" id="2.20.110.10">
    <property type="entry name" value="Histone H3 K4-specific methyltransferase SET7/9 N-terminal domain"/>
    <property type="match status" value="2"/>
</dbReference>